<keyword evidence="2" id="KW-1185">Reference proteome</keyword>
<dbReference type="OrthoDB" id="1111048at2759"/>
<organism evidence="1 2">
    <name type="scientific">Marchantia polymorpha</name>
    <name type="common">Common liverwort</name>
    <name type="synonym">Marchantia aquatica</name>
    <dbReference type="NCBI Taxonomy" id="3197"/>
    <lineage>
        <taxon>Eukaryota</taxon>
        <taxon>Viridiplantae</taxon>
        <taxon>Streptophyta</taxon>
        <taxon>Embryophyta</taxon>
        <taxon>Marchantiophyta</taxon>
        <taxon>Marchantiopsida</taxon>
        <taxon>Marchantiidae</taxon>
        <taxon>Marchantiales</taxon>
        <taxon>Marchantiaceae</taxon>
        <taxon>Marchantia</taxon>
    </lineage>
</organism>
<dbReference type="AlphaFoldDB" id="A0A2R6WVP4"/>
<protein>
    <recommendedName>
        <fullName evidence="3">Metallothionein-like protein</fullName>
    </recommendedName>
</protein>
<gene>
    <name evidence="1" type="ORF">MARPO_0054s0031</name>
</gene>
<dbReference type="Proteomes" id="UP000244005">
    <property type="component" value="Unassembled WGS sequence"/>
</dbReference>
<evidence type="ECO:0008006" key="3">
    <source>
        <dbReference type="Google" id="ProtNLM"/>
    </source>
</evidence>
<name>A0A2R6WVP4_MARPO</name>
<reference evidence="2" key="1">
    <citation type="journal article" date="2017" name="Cell">
        <title>Insights into land plant evolution garnered from the Marchantia polymorpha genome.</title>
        <authorList>
            <person name="Bowman J.L."/>
            <person name="Kohchi T."/>
            <person name="Yamato K.T."/>
            <person name="Jenkins J."/>
            <person name="Shu S."/>
            <person name="Ishizaki K."/>
            <person name="Yamaoka S."/>
            <person name="Nishihama R."/>
            <person name="Nakamura Y."/>
            <person name="Berger F."/>
            <person name="Adam C."/>
            <person name="Aki S.S."/>
            <person name="Althoff F."/>
            <person name="Araki T."/>
            <person name="Arteaga-Vazquez M.A."/>
            <person name="Balasubrmanian S."/>
            <person name="Barry K."/>
            <person name="Bauer D."/>
            <person name="Boehm C.R."/>
            <person name="Briginshaw L."/>
            <person name="Caballero-Perez J."/>
            <person name="Catarino B."/>
            <person name="Chen F."/>
            <person name="Chiyoda S."/>
            <person name="Chovatia M."/>
            <person name="Davies K.M."/>
            <person name="Delmans M."/>
            <person name="Demura T."/>
            <person name="Dierschke T."/>
            <person name="Dolan L."/>
            <person name="Dorantes-Acosta A.E."/>
            <person name="Eklund D.M."/>
            <person name="Florent S.N."/>
            <person name="Flores-Sandoval E."/>
            <person name="Fujiyama A."/>
            <person name="Fukuzawa H."/>
            <person name="Galik B."/>
            <person name="Grimanelli D."/>
            <person name="Grimwood J."/>
            <person name="Grossniklaus U."/>
            <person name="Hamada T."/>
            <person name="Haseloff J."/>
            <person name="Hetherington A.J."/>
            <person name="Higo A."/>
            <person name="Hirakawa Y."/>
            <person name="Hundley H.N."/>
            <person name="Ikeda Y."/>
            <person name="Inoue K."/>
            <person name="Inoue S.I."/>
            <person name="Ishida S."/>
            <person name="Jia Q."/>
            <person name="Kakita M."/>
            <person name="Kanazawa T."/>
            <person name="Kawai Y."/>
            <person name="Kawashima T."/>
            <person name="Kennedy M."/>
            <person name="Kinose K."/>
            <person name="Kinoshita T."/>
            <person name="Kohara Y."/>
            <person name="Koide E."/>
            <person name="Komatsu K."/>
            <person name="Kopischke S."/>
            <person name="Kubo M."/>
            <person name="Kyozuka J."/>
            <person name="Lagercrantz U."/>
            <person name="Lin S.S."/>
            <person name="Lindquist E."/>
            <person name="Lipzen A.M."/>
            <person name="Lu C.W."/>
            <person name="De Luna E."/>
            <person name="Martienssen R.A."/>
            <person name="Minamino N."/>
            <person name="Mizutani M."/>
            <person name="Mizutani M."/>
            <person name="Mochizuki N."/>
            <person name="Monte I."/>
            <person name="Mosher R."/>
            <person name="Nagasaki H."/>
            <person name="Nakagami H."/>
            <person name="Naramoto S."/>
            <person name="Nishitani K."/>
            <person name="Ohtani M."/>
            <person name="Okamoto T."/>
            <person name="Okumura M."/>
            <person name="Phillips J."/>
            <person name="Pollak B."/>
            <person name="Reinders A."/>
            <person name="Rovekamp M."/>
            <person name="Sano R."/>
            <person name="Sawa S."/>
            <person name="Schmid M.W."/>
            <person name="Shirakawa M."/>
            <person name="Solano R."/>
            <person name="Spunde A."/>
            <person name="Suetsugu N."/>
            <person name="Sugano S."/>
            <person name="Sugiyama A."/>
            <person name="Sun R."/>
            <person name="Suzuki Y."/>
            <person name="Takenaka M."/>
            <person name="Takezawa D."/>
            <person name="Tomogane H."/>
            <person name="Tsuzuki M."/>
            <person name="Ueda T."/>
            <person name="Umeda M."/>
            <person name="Ward J.M."/>
            <person name="Watanabe Y."/>
            <person name="Yazaki K."/>
            <person name="Yokoyama R."/>
            <person name="Yoshitake Y."/>
            <person name="Yotsui I."/>
            <person name="Zachgo S."/>
            <person name="Schmutz J."/>
        </authorList>
    </citation>
    <scope>NUCLEOTIDE SEQUENCE [LARGE SCALE GENOMIC DNA]</scope>
    <source>
        <strain evidence="2">Tak-1</strain>
    </source>
</reference>
<dbReference type="EMBL" id="KZ772726">
    <property type="protein sequence ID" value="PTQ37917.1"/>
    <property type="molecule type" value="Genomic_DNA"/>
</dbReference>
<sequence length="61" mass="6136">MSGCGNSGCSCGAACKCASGNGCGSKRSMDDFESSEMRGFEGAKEGCKCGDKCSCNPCNCK</sequence>
<evidence type="ECO:0000313" key="2">
    <source>
        <dbReference type="Proteomes" id="UP000244005"/>
    </source>
</evidence>
<proteinExistence type="predicted"/>
<accession>A0A2R6WVP4</accession>
<evidence type="ECO:0000313" key="1">
    <source>
        <dbReference type="EMBL" id="PTQ37917.1"/>
    </source>
</evidence>
<dbReference type="Gramene" id="Mp4g15660.1">
    <property type="protein sequence ID" value="Mp4g15660.1.cds"/>
    <property type="gene ID" value="Mp4g15660"/>
</dbReference>